<name>A0A2P5I9T8_DIAHE</name>
<comment type="caution">
    <text evidence="2">The sequence shown here is derived from an EMBL/GenBank/DDBJ whole genome shotgun (WGS) entry which is preliminary data.</text>
</comment>
<gene>
    <name evidence="2" type="ORF">DHEL01_v202345</name>
</gene>
<evidence type="ECO:0000313" key="3">
    <source>
        <dbReference type="Proteomes" id="UP000094444"/>
    </source>
</evidence>
<organism evidence="2 3">
    <name type="scientific">Diaporthe helianthi</name>
    <dbReference type="NCBI Taxonomy" id="158607"/>
    <lineage>
        <taxon>Eukaryota</taxon>
        <taxon>Fungi</taxon>
        <taxon>Dikarya</taxon>
        <taxon>Ascomycota</taxon>
        <taxon>Pezizomycotina</taxon>
        <taxon>Sordariomycetes</taxon>
        <taxon>Sordariomycetidae</taxon>
        <taxon>Diaporthales</taxon>
        <taxon>Diaporthaceae</taxon>
        <taxon>Diaporthe</taxon>
    </lineage>
</organism>
<dbReference type="InParanoid" id="A0A2P5I9T8"/>
<sequence>MASRVNPNEEGYQRRLDVVHEILQNHGLSPASVETLAYDIRCPFHFNNFIYKATLNSPATQESFKPSAKLPGTLPIPEDGVSVVVVRLSNPRAEGLNNANRVENEVASQYLARQSLQKDKRALVVPAVYAWGPSRFETQPDESGFGWSILEFKQGVDLDSVFPTLSADDKSSVIQQIADSFCSIQNSQLPESVTQFGALTFDESGRIVVGEMPLLSGGPWDTYSSLWAAKLKVQLNDSDKSSLLQGWKDGGIRDRLESFLNNGGVGRVLGGDGPDDKVLTHGDLTMNNMLYDTEQKKLTAILDFDWAAVTNPCDEFLTGFWDLGGGISEENASFQTCIMTGDFSSSASLGEMPDEDVEKWQVGKLLNAAFAERGIIRPCTMKWAEEIRKLKELESMLCPFALSNEHMLKRVPEEAKLKSKVEKGQEILKWLESAGF</sequence>
<dbReference type="EMBL" id="MAVT02000127">
    <property type="protein sequence ID" value="POS79255.1"/>
    <property type="molecule type" value="Genomic_DNA"/>
</dbReference>
<keyword evidence="3" id="KW-1185">Reference proteome</keyword>
<dbReference type="GO" id="GO:0016740">
    <property type="term" value="F:transferase activity"/>
    <property type="evidence" value="ECO:0007669"/>
    <property type="project" value="UniProtKB-KW"/>
</dbReference>
<dbReference type="STRING" id="158607.A0A2P5I9T8"/>
<dbReference type="AlphaFoldDB" id="A0A2P5I9T8"/>
<proteinExistence type="predicted"/>
<dbReference type="Proteomes" id="UP000094444">
    <property type="component" value="Unassembled WGS sequence"/>
</dbReference>
<dbReference type="SUPFAM" id="SSF56112">
    <property type="entry name" value="Protein kinase-like (PK-like)"/>
    <property type="match status" value="1"/>
</dbReference>
<dbReference type="PANTHER" id="PTHR21310">
    <property type="entry name" value="AMINOGLYCOSIDE PHOSPHOTRANSFERASE-RELATED-RELATED"/>
    <property type="match status" value="1"/>
</dbReference>
<accession>A0A2P5I9T8</accession>
<dbReference type="Pfam" id="PF01636">
    <property type="entry name" value="APH"/>
    <property type="match status" value="1"/>
</dbReference>
<dbReference type="OrthoDB" id="2831558at2759"/>
<dbReference type="Gene3D" id="3.90.1200.10">
    <property type="match status" value="1"/>
</dbReference>
<dbReference type="InterPro" id="IPR051678">
    <property type="entry name" value="AGP_Transferase"/>
</dbReference>
<dbReference type="InterPro" id="IPR002575">
    <property type="entry name" value="Aminoglycoside_PTrfase"/>
</dbReference>
<evidence type="ECO:0000313" key="2">
    <source>
        <dbReference type="EMBL" id="POS79255.1"/>
    </source>
</evidence>
<dbReference type="PANTHER" id="PTHR21310:SF15">
    <property type="entry name" value="AMINOGLYCOSIDE PHOSPHOTRANSFERASE DOMAIN-CONTAINING PROTEIN"/>
    <property type="match status" value="1"/>
</dbReference>
<feature type="domain" description="Aminoglycoside phosphotransferase" evidence="1">
    <location>
        <begin position="84"/>
        <end position="319"/>
    </location>
</feature>
<reference evidence="2" key="1">
    <citation type="submission" date="2017-09" db="EMBL/GenBank/DDBJ databases">
        <title>Polyketide synthases of a Diaporthe helianthi virulent isolate.</title>
        <authorList>
            <person name="Baroncelli R."/>
        </authorList>
    </citation>
    <scope>NUCLEOTIDE SEQUENCE [LARGE SCALE GENOMIC DNA]</scope>
    <source>
        <strain evidence="2">7/96</strain>
    </source>
</reference>
<dbReference type="InterPro" id="IPR011009">
    <property type="entry name" value="Kinase-like_dom_sf"/>
</dbReference>
<evidence type="ECO:0000259" key="1">
    <source>
        <dbReference type="Pfam" id="PF01636"/>
    </source>
</evidence>
<protein>
    <submittedName>
        <fullName evidence="2">Phosphotransferase enzyme family protein</fullName>
    </submittedName>
</protein>